<gene>
    <name evidence="1" type="ORF">MPLDJ20_60382</name>
</gene>
<protein>
    <submittedName>
        <fullName evidence="1">Uncharacterized protein</fullName>
    </submittedName>
</protein>
<name>A0A090GQ97_MESPL</name>
<dbReference type="AlphaFoldDB" id="A0A090GQ97"/>
<reference evidence="1 2" key="1">
    <citation type="submission" date="2014-08" db="EMBL/GenBank/DDBJ databases">
        <authorList>
            <person name="Moulin Lionel"/>
        </authorList>
    </citation>
    <scope>NUCLEOTIDE SEQUENCE [LARGE SCALE GENOMIC DNA]</scope>
</reference>
<evidence type="ECO:0000313" key="2">
    <source>
        <dbReference type="Proteomes" id="UP000046373"/>
    </source>
</evidence>
<dbReference type="Proteomes" id="UP000046373">
    <property type="component" value="Unassembled WGS sequence"/>
</dbReference>
<evidence type="ECO:0000313" key="1">
    <source>
        <dbReference type="EMBL" id="CDX43831.1"/>
    </source>
</evidence>
<sequence>MTVIGYKARLEQIFLRWPRHGHARQRNHLGVGCRFAGRRREGHEFYGSLNHVCEITGRDITNRHHTNPCPHFPVSTTIQVCRFILATAILGGPGNLRRGVGRRSNNFYVVIGWTAAAAATYRNIYAERRPKAFGRRHRPLGMIKS</sequence>
<dbReference type="EMBL" id="CCNB01000043">
    <property type="protein sequence ID" value="CDX43831.1"/>
    <property type="molecule type" value="Genomic_DNA"/>
</dbReference>
<organism evidence="1 2">
    <name type="scientific">Mesorhizobium plurifarium</name>
    <dbReference type="NCBI Taxonomy" id="69974"/>
    <lineage>
        <taxon>Bacteria</taxon>
        <taxon>Pseudomonadati</taxon>
        <taxon>Pseudomonadota</taxon>
        <taxon>Alphaproteobacteria</taxon>
        <taxon>Hyphomicrobiales</taxon>
        <taxon>Phyllobacteriaceae</taxon>
        <taxon>Mesorhizobium</taxon>
    </lineage>
</organism>
<proteinExistence type="predicted"/>
<accession>A0A090GQ97</accession>